<dbReference type="FunFam" id="1.20.1280.290:FF:000006">
    <property type="entry name" value="mannose-P-dolichol utilization defect 1 protein"/>
    <property type="match status" value="1"/>
</dbReference>
<evidence type="ECO:0000256" key="2">
    <source>
        <dbReference type="ARBA" id="ARBA00022448"/>
    </source>
</evidence>
<dbReference type="SMART" id="SM00679">
    <property type="entry name" value="CTNS"/>
    <property type="match status" value="2"/>
</dbReference>
<dbReference type="AlphaFoldDB" id="A0AAD4NCI7"/>
<feature type="transmembrane region" description="Helical" evidence="10">
    <location>
        <begin position="128"/>
        <end position="147"/>
    </location>
</feature>
<sequence length="249" mass="27758">MPTASNYFHQALHYVFPGNCFEEIVVRFNFAHEKCFPLVLSRLLGIAITVGSSFLLVPQILKIYTAKSGRGISLWAQVLGLLAAAGNASYNYEKGYVFGQWGDTLFVAIQMIFIIMQILWYSDAQPYALAFMAWCWCASLAVFYHFVPMVVLEAIQLSSVPIVFISKSIQVIQNYKEQSTGQLSIISVSMQFGGCMARIFTTLQEAGGEWLILLPYIVAAVLNGIILAQILYYGGEPLTVQKKAKKKTH</sequence>
<protein>
    <recommendedName>
        <fullName evidence="8 9">Mannose-P-dolichol utilization defect 1 protein homolog</fullName>
    </recommendedName>
</protein>
<evidence type="ECO:0000313" key="11">
    <source>
        <dbReference type="EMBL" id="KAI1723681.1"/>
    </source>
</evidence>
<dbReference type="PANTHER" id="PTHR12226">
    <property type="entry name" value="MANNOSE-P-DOLICHOL UTILIZATION DEFECT 1 LEC35 -RELATED"/>
    <property type="match status" value="1"/>
</dbReference>
<feature type="transmembrane region" description="Helical" evidence="10">
    <location>
        <begin position="73"/>
        <end position="92"/>
    </location>
</feature>
<feature type="transmembrane region" description="Helical" evidence="10">
    <location>
        <begin position="104"/>
        <end position="121"/>
    </location>
</feature>
<dbReference type="GO" id="GO:0016020">
    <property type="term" value="C:membrane"/>
    <property type="evidence" value="ECO:0007669"/>
    <property type="project" value="UniProtKB-SubCell"/>
</dbReference>
<dbReference type="PANTHER" id="PTHR12226:SF2">
    <property type="entry name" value="MANNOSE-P-DOLICHOL UTILIZATION DEFECT 1 PROTEIN"/>
    <property type="match status" value="1"/>
</dbReference>
<comment type="caution">
    <text evidence="11">The sequence shown here is derived from an EMBL/GenBank/DDBJ whole genome shotgun (WGS) entry which is preliminary data.</text>
</comment>
<keyword evidence="5 9" id="KW-1133">Transmembrane helix</keyword>
<keyword evidence="6 9" id="KW-0472">Membrane</keyword>
<keyword evidence="12" id="KW-1185">Reference proteome</keyword>
<evidence type="ECO:0000256" key="9">
    <source>
        <dbReference type="PIRNR" id="PIRNR023381"/>
    </source>
</evidence>
<dbReference type="Proteomes" id="UP001201812">
    <property type="component" value="Unassembled WGS sequence"/>
</dbReference>
<comment type="similarity">
    <text evidence="7 9">Belongs to the MPDU1 (TC 2.A.43.3) family.</text>
</comment>
<name>A0AAD4NCI7_9BILA</name>
<reference evidence="11" key="1">
    <citation type="submission" date="2022-01" db="EMBL/GenBank/DDBJ databases">
        <title>Genome Sequence Resource for Two Populations of Ditylenchus destructor, the Migratory Endoparasitic Phytonematode.</title>
        <authorList>
            <person name="Zhang H."/>
            <person name="Lin R."/>
            <person name="Xie B."/>
        </authorList>
    </citation>
    <scope>NUCLEOTIDE SEQUENCE</scope>
    <source>
        <strain evidence="11">BazhouSP</strain>
    </source>
</reference>
<evidence type="ECO:0000256" key="7">
    <source>
        <dbReference type="ARBA" id="ARBA00038475"/>
    </source>
</evidence>
<evidence type="ECO:0000256" key="5">
    <source>
        <dbReference type="ARBA" id="ARBA00022989"/>
    </source>
</evidence>
<dbReference type="Gene3D" id="1.20.1280.290">
    <property type="match status" value="2"/>
</dbReference>
<evidence type="ECO:0000256" key="10">
    <source>
        <dbReference type="SAM" id="Phobius"/>
    </source>
</evidence>
<dbReference type="Pfam" id="PF04193">
    <property type="entry name" value="PQ-loop"/>
    <property type="match status" value="2"/>
</dbReference>
<keyword evidence="4" id="KW-0677">Repeat</keyword>
<dbReference type="InterPro" id="IPR016817">
    <property type="entry name" value="MannP-dilichol_defect-1"/>
</dbReference>
<dbReference type="InterPro" id="IPR006603">
    <property type="entry name" value="PQ-loop_rpt"/>
</dbReference>
<evidence type="ECO:0000313" key="12">
    <source>
        <dbReference type="Proteomes" id="UP001201812"/>
    </source>
</evidence>
<evidence type="ECO:0000256" key="8">
    <source>
        <dbReference type="ARBA" id="ARBA00067517"/>
    </source>
</evidence>
<evidence type="ECO:0000256" key="3">
    <source>
        <dbReference type="ARBA" id="ARBA00022692"/>
    </source>
</evidence>
<evidence type="ECO:0000256" key="6">
    <source>
        <dbReference type="ARBA" id="ARBA00023136"/>
    </source>
</evidence>
<keyword evidence="3 9" id="KW-0812">Transmembrane</keyword>
<dbReference type="PIRSF" id="PIRSF023381">
    <property type="entry name" value="MannP-dilichol_defect-1p"/>
    <property type="match status" value="1"/>
</dbReference>
<evidence type="ECO:0000256" key="1">
    <source>
        <dbReference type="ARBA" id="ARBA00004141"/>
    </source>
</evidence>
<feature type="transmembrane region" description="Helical" evidence="10">
    <location>
        <begin position="210"/>
        <end position="233"/>
    </location>
</feature>
<accession>A0AAD4NCI7</accession>
<dbReference type="EMBL" id="JAKKPZ010000003">
    <property type="protein sequence ID" value="KAI1723681.1"/>
    <property type="molecule type" value="Genomic_DNA"/>
</dbReference>
<keyword evidence="2" id="KW-0813">Transport</keyword>
<proteinExistence type="inferred from homology"/>
<organism evidence="11 12">
    <name type="scientific">Ditylenchus destructor</name>
    <dbReference type="NCBI Taxonomy" id="166010"/>
    <lineage>
        <taxon>Eukaryota</taxon>
        <taxon>Metazoa</taxon>
        <taxon>Ecdysozoa</taxon>
        <taxon>Nematoda</taxon>
        <taxon>Chromadorea</taxon>
        <taxon>Rhabditida</taxon>
        <taxon>Tylenchina</taxon>
        <taxon>Tylenchomorpha</taxon>
        <taxon>Sphaerularioidea</taxon>
        <taxon>Anguinidae</taxon>
        <taxon>Anguininae</taxon>
        <taxon>Ditylenchus</taxon>
    </lineage>
</organism>
<evidence type="ECO:0000256" key="4">
    <source>
        <dbReference type="ARBA" id="ARBA00022737"/>
    </source>
</evidence>
<dbReference type="GO" id="GO:0009312">
    <property type="term" value="P:oligosaccharide biosynthetic process"/>
    <property type="evidence" value="ECO:0007669"/>
    <property type="project" value="TreeGrafter"/>
</dbReference>
<feature type="transmembrane region" description="Helical" evidence="10">
    <location>
        <begin position="39"/>
        <end position="61"/>
    </location>
</feature>
<gene>
    <name evidence="11" type="ORF">DdX_03852</name>
</gene>
<comment type="subcellular location">
    <subcellularLocation>
        <location evidence="1 9">Membrane</location>
        <topology evidence="1 9">Multi-pass membrane protein</topology>
    </subcellularLocation>
</comment>